<dbReference type="Pfam" id="PF00990">
    <property type="entry name" value="GGDEF"/>
    <property type="match status" value="1"/>
</dbReference>
<dbReference type="InterPro" id="IPR029787">
    <property type="entry name" value="Nucleotide_cyclase"/>
</dbReference>
<feature type="transmembrane region" description="Helical" evidence="6">
    <location>
        <begin position="156"/>
        <end position="181"/>
    </location>
</feature>
<dbReference type="Proteomes" id="UP001501821">
    <property type="component" value="Unassembled WGS sequence"/>
</dbReference>
<dbReference type="Pfam" id="PF05231">
    <property type="entry name" value="MASE1"/>
    <property type="match status" value="1"/>
</dbReference>
<comment type="caution">
    <text evidence="9">The sequence shown here is derived from an EMBL/GenBank/DDBJ whole genome shotgun (WGS) entry which is preliminary data.</text>
</comment>
<evidence type="ECO:0000313" key="10">
    <source>
        <dbReference type="Proteomes" id="UP001501821"/>
    </source>
</evidence>
<dbReference type="Gene3D" id="3.30.70.270">
    <property type="match status" value="1"/>
</dbReference>
<keyword evidence="3 6" id="KW-0812">Transmembrane</keyword>
<feature type="transmembrane region" description="Helical" evidence="6">
    <location>
        <begin position="88"/>
        <end position="110"/>
    </location>
</feature>
<dbReference type="SUPFAM" id="SSF55073">
    <property type="entry name" value="Nucleotide cyclase"/>
    <property type="match status" value="1"/>
</dbReference>
<evidence type="ECO:0008006" key="11">
    <source>
        <dbReference type="Google" id="ProtNLM"/>
    </source>
</evidence>
<protein>
    <recommendedName>
        <fullName evidence="11">EAL domain-containing protein</fullName>
    </recommendedName>
</protein>
<feature type="transmembrane region" description="Helical" evidence="6">
    <location>
        <begin position="39"/>
        <end position="56"/>
    </location>
</feature>
<keyword evidence="4 6" id="KW-1133">Transmembrane helix</keyword>
<evidence type="ECO:0000259" key="7">
    <source>
        <dbReference type="PROSITE" id="PS50883"/>
    </source>
</evidence>
<dbReference type="PANTHER" id="PTHR44757">
    <property type="entry name" value="DIGUANYLATE CYCLASE DGCP"/>
    <property type="match status" value="1"/>
</dbReference>
<dbReference type="NCBIfam" id="TIGR00254">
    <property type="entry name" value="GGDEF"/>
    <property type="match status" value="1"/>
</dbReference>
<evidence type="ECO:0000256" key="4">
    <source>
        <dbReference type="ARBA" id="ARBA00022989"/>
    </source>
</evidence>
<gene>
    <name evidence="9" type="ORF">GCM10022242_10370</name>
</gene>
<name>A0ABP7I1I0_9ACTN</name>
<evidence type="ECO:0000256" key="3">
    <source>
        <dbReference type="ARBA" id="ARBA00022692"/>
    </source>
</evidence>
<evidence type="ECO:0000256" key="1">
    <source>
        <dbReference type="ARBA" id="ARBA00004651"/>
    </source>
</evidence>
<feature type="transmembrane region" description="Helical" evidence="6">
    <location>
        <begin position="234"/>
        <end position="255"/>
    </location>
</feature>
<dbReference type="PANTHER" id="PTHR44757:SF2">
    <property type="entry name" value="BIOFILM ARCHITECTURE MAINTENANCE PROTEIN MBAA"/>
    <property type="match status" value="1"/>
</dbReference>
<dbReference type="CDD" id="cd01948">
    <property type="entry name" value="EAL"/>
    <property type="match status" value="1"/>
</dbReference>
<feature type="domain" description="EAL" evidence="7">
    <location>
        <begin position="480"/>
        <end position="733"/>
    </location>
</feature>
<feature type="transmembrane region" description="Helical" evidence="6">
    <location>
        <begin position="193"/>
        <end position="222"/>
    </location>
</feature>
<sequence length="734" mass="78053">MASTRWLRVAGRVALPAWALLYAASVVVGKATTVEPSNLALAWPAAAVATVWVLATRGTRGRVLALLLIGVLNASLNALTGTEPVASALFGVVNVAHTVVVLAVLARFDWRELRRMSRLPDIPVLMLASLSGAVVSAAAGGTVAAARMGGSLAADVLLIGCRNTVSTFVGVAALSAVPWILRSGGPASLRERVVLVLTTLVATTLVMGAANGMPIAFVLVPFTVLVALRCGPPLTGALAGLQGVVVVVATTLGRGPSAMLGNAPTRVLLAQSLIVVLVLVGLALAIQEEGRAAALDRSREAEERLAFLALHDDLTGLANRILARDRLGVALSQSARAAEPMAVLYLDIDRFKSINDRYGHEGGDTVLREVARRLGPVVRPHDTVARIGGDEFLVLCPAIGAPDRAQQIADRVLGAMGEPILVDGEPVQVSVSVGVTVTDGRDTDAQELMRRADGAMYTAKERGRGQFAVEGQVRAEAERSARTLDELRRGFDFDELMMEYQPIVDMVTGKAVALEALVRWRHPERGLLRAEDFVDLLEASDLVDALAQLSLGEACRDGARLHAAGHELGMHVNLGARQLERPELVDEVRAVLAETGFDARALTLEVTETHSLEVNPALVNRLNDLRALGVQIAVDDFGTGYSALSQLIDLPIDMVKLDRRFVEQIDLRPPARAVGDGVLLIAQAMELRSVAEGIETKAQEQRLLGMGYRWAQGHLYSPALPASRLSSWLGERAA</sequence>
<evidence type="ECO:0000256" key="5">
    <source>
        <dbReference type="ARBA" id="ARBA00023136"/>
    </source>
</evidence>
<feature type="transmembrane region" description="Helical" evidence="6">
    <location>
        <begin position="267"/>
        <end position="286"/>
    </location>
</feature>
<feature type="transmembrane region" description="Helical" evidence="6">
    <location>
        <begin position="63"/>
        <end position="82"/>
    </location>
</feature>
<dbReference type="InterPro" id="IPR000160">
    <property type="entry name" value="GGDEF_dom"/>
</dbReference>
<dbReference type="InterPro" id="IPR035919">
    <property type="entry name" value="EAL_sf"/>
</dbReference>
<feature type="domain" description="GGDEF" evidence="8">
    <location>
        <begin position="339"/>
        <end position="472"/>
    </location>
</feature>
<proteinExistence type="predicted"/>
<evidence type="ECO:0000256" key="2">
    <source>
        <dbReference type="ARBA" id="ARBA00022475"/>
    </source>
</evidence>
<dbReference type="InterPro" id="IPR001633">
    <property type="entry name" value="EAL_dom"/>
</dbReference>
<feature type="transmembrane region" description="Helical" evidence="6">
    <location>
        <begin position="122"/>
        <end position="144"/>
    </location>
</feature>
<dbReference type="InterPro" id="IPR007895">
    <property type="entry name" value="MASE1"/>
</dbReference>
<keyword evidence="2" id="KW-1003">Cell membrane</keyword>
<dbReference type="RefSeq" id="WP_344772979.1">
    <property type="nucleotide sequence ID" value="NZ_BAABAH010000002.1"/>
</dbReference>
<dbReference type="PROSITE" id="PS50887">
    <property type="entry name" value="GGDEF"/>
    <property type="match status" value="1"/>
</dbReference>
<dbReference type="SMART" id="SM00267">
    <property type="entry name" value="GGDEF"/>
    <property type="match status" value="1"/>
</dbReference>
<dbReference type="SUPFAM" id="SSF141868">
    <property type="entry name" value="EAL domain-like"/>
    <property type="match status" value="1"/>
</dbReference>
<evidence type="ECO:0000256" key="6">
    <source>
        <dbReference type="SAM" id="Phobius"/>
    </source>
</evidence>
<organism evidence="9 10">
    <name type="scientific">Nocardioides panacisoli</name>
    <dbReference type="NCBI Taxonomy" id="627624"/>
    <lineage>
        <taxon>Bacteria</taxon>
        <taxon>Bacillati</taxon>
        <taxon>Actinomycetota</taxon>
        <taxon>Actinomycetes</taxon>
        <taxon>Propionibacteriales</taxon>
        <taxon>Nocardioidaceae</taxon>
        <taxon>Nocardioides</taxon>
    </lineage>
</organism>
<evidence type="ECO:0000259" key="8">
    <source>
        <dbReference type="PROSITE" id="PS50887"/>
    </source>
</evidence>
<dbReference type="InterPro" id="IPR043128">
    <property type="entry name" value="Rev_trsase/Diguanyl_cyclase"/>
</dbReference>
<dbReference type="EMBL" id="BAABAH010000002">
    <property type="protein sequence ID" value="GAA3809578.1"/>
    <property type="molecule type" value="Genomic_DNA"/>
</dbReference>
<dbReference type="Gene3D" id="3.20.20.450">
    <property type="entry name" value="EAL domain"/>
    <property type="match status" value="1"/>
</dbReference>
<dbReference type="CDD" id="cd01949">
    <property type="entry name" value="GGDEF"/>
    <property type="match status" value="1"/>
</dbReference>
<comment type="subcellular location">
    <subcellularLocation>
        <location evidence="1">Cell membrane</location>
        <topology evidence="1">Multi-pass membrane protein</topology>
    </subcellularLocation>
</comment>
<dbReference type="SMART" id="SM00052">
    <property type="entry name" value="EAL"/>
    <property type="match status" value="1"/>
</dbReference>
<dbReference type="Pfam" id="PF00563">
    <property type="entry name" value="EAL"/>
    <property type="match status" value="1"/>
</dbReference>
<reference evidence="10" key="1">
    <citation type="journal article" date="2019" name="Int. J. Syst. Evol. Microbiol.">
        <title>The Global Catalogue of Microorganisms (GCM) 10K type strain sequencing project: providing services to taxonomists for standard genome sequencing and annotation.</title>
        <authorList>
            <consortium name="The Broad Institute Genomics Platform"/>
            <consortium name="The Broad Institute Genome Sequencing Center for Infectious Disease"/>
            <person name="Wu L."/>
            <person name="Ma J."/>
        </authorList>
    </citation>
    <scope>NUCLEOTIDE SEQUENCE [LARGE SCALE GENOMIC DNA]</scope>
    <source>
        <strain evidence="10">JCM 16953</strain>
    </source>
</reference>
<accession>A0ABP7I1I0</accession>
<keyword evidence="10" id="KW-1185">Reference proteome</keyword>
<dbReference type="PROSITE" id="PS50883">
    <property type="entry name" value="EAL"/>
    <property type="match status" value="1"/>
</dbReference>
<keyword evidence="5 6" id="KW-0472">Membrane</keyword>
<evidence type="ECO:0000313" key="9">
    <source>
        <dbReference type="EMBL" id="GAA3809578.1"/>
    </source>
</evidence>
<dbReference type="InterPro" id="IPR052155">
    <property type="entry name" value="Biofilm_reg_signaling"/>
</dbReference>